<keyword evidence="1" id="KW-1133">Transmembrane helix</keyword>
<comment type="caution">
    <text evidence="2">The sequence shown here is derived from an EMBL/GenBank/DDBJ whole genome shotgun (WGS) entry which is preliminary data.</text>
</comment>
<dbReference type="PATRIC" id="fig|1423733.4.peg.2950"/>
<dbReference type="Proteomes" id="UP000051845">
    <property type="component" value="Unassembled WGS sequence"/>
</dbReference>
<sequence length="100" mass="10917">MSGLLKAEKGLFYGLAVILLVVGLGAAVMLHLHVWAYIVMLIVFAGILWLEQRFELSGVIPVFLLMSFVVLSMLSLNLGRSDQQISFANALSTEVVHASK</sequence>
<reference evidence="2 3" key="1">
    <citation type="journal article" date="2015" name="Genome Announc.">
        <title>Expanding the biotechnology potential of lactobacilli through comparative genomics of 213 strains and associated genera.</title>
        <authorList>
            <person name="Sun Z."/>
            <person name="Harris H.M."/>
            <person name="McCann A."/>
            <person name="Guo C."/>
            <person name="Argimon S."/>
            <person name="Zhang W."/>
            <person name="Yang X."/>
            <person name="Jeffery I.B."/>
            <person name="Cooney J.C."/>
            <person name="Kagawa T.F."/>
            <person name="Liu W."/>
            <person name="Song Y."/>
            <person name="Salvetti E."/>
            <person name="Wrobel A."/>
            <person name="Rasinkangas P."/>
            <person name="Parkhill J."/>
            <person name="Rea M.C."/>
            <person name="O'Sullivan O."/>
            <person name="Ritari J."/>
            <person name="Douillard F.P."/>
            <person name="Paul Ross R."/>
            <person name="Yang R."/>
            <person name="Briner A.E."/>
            <person name="Felis G.E."/>
            <person name="de Vos W.M."/>
            <person name="Barrangou R."/>
            <person name="Klaenhammer T.R."/>
            <person name="Caufield P.W."/>
            <person name="Cui Y."/>
            <person name="Zhang H."/>
            <person name="O'Toole P.W."/>
        </authorList>
    </citation>
    <scope>NUCLEOTIDE SEQUENCE [LARGE SCALE GENOMIC DNA]</scope>
    <source>
        <strain evidence="2 3">DSM 20515</strain>
    </source>
</reference>
<feature type="transmembrane region" description="Helical" evidence="1">
    <location>
        <begin position="56"/>
        <end position="76"/>
    </location>
</feature>
<proteinExistence type="predicted"/>
<evidence type="ECO:0000313" key="3">
    <source>
        <dbReference type="Proteomes" id="UP000051845"/>
    </source>
</evidence>
<feature type="transmembrane region" description="Helical" evidence="1">
    <location>
        <begin position="12"/>
        <end position="29"/>
    </location>
</feature>
<dbReference type="AlphaFoldDB" id="A0A0R2B692"/>
<evidence type="ECO:0000256" key="1">
    <source>
        <dbReference type="SAM" id="Phobius"/>
    </source>
</evidence>
<dbReference type="EMBL" id="AYYR01000067">
    <property type="protein sequence ID" value="KRM74881.1"/>
    <property type="molecule type" value="Genomic_DNA"/>
</dbReference>
<dbReference type="RefSeq" id="WP_054760396.1">
    <property type="nucleotide sequence ID" value="NZ_AYYR01000067.1"/>
</dbReference>
<feature type="transmembrane region" description="Helical" evidence="1">
    <location>
        <begin position="34"/>
        <end position="50"/>
    </location>
</feature>
<organism evidence="2 3">
    <name type="scientific">Secundilactobacillus collinoides DSM 20515 = JCM 1123</name>
    <dbReference type="NCBI Taxonomy" id="1423733"/>
    <lineage>
        <taxon>Bacteria</taxon>
        <taxon>Bacillati</taxon>
        <taxon>Bacillota</taxon>
        <taxon>Bacilli</taxon>
        <taxon>Lactobacillales</taxon>
        <taxon>Lactobacillaceae</taxon>
        <taxon>Secundilactobacillus</taxon>
    </lineage>
</organism>
<protein>
    <submittedName>
        <fullName evidence="2">Uncharacterized protein</fullName>
    </submittedName>
</protein>
<keyword evidence="1" id="KW-0472">Membrane</keyword>
<keyword evidence="1" id="KW-0812">Transmembrane</keyword>
<evidence type="ECO:0000313" key="2">
    <source>
        <dbReference type="EMBL" id="KRM74881.1"/>
    </source>
</evidence>
<gene>
    <name evidence="2" type="ORF">FC82_GL002825</name>
</gene>
<name>A0A0R2B692_SECCO</name>
<accession>A0A0R2B692</accession>